<keyword evidence="2" id="KW-1185">Reference proteome</keyword>
<accession>A0A147GKU9</accession>
<protein>
    <recommendedName>
        <fullName evidence="3">DUF3540 domain-containing protein</fullName>
    </recommendedName>
</protein>
<proteinExistence type="predicted"/>
<dbReference type="AlphaFoldDB" id="A0A147GKU9"/>
<organism evidence="1 2">
    <name type="scientific">Pseudacidovorax intermedius</name>
    <dbReference type="NCBI Taxonomy" id="433924"/>
    <lineage>
        <taxon>Bacteria</taxon>
        <taxon>Pseudomonadati</taxon>
        <taxon>Pseudomonadota</taxon>
        <taxon>Betaproteobacteria</taxon>
        <taxon>Burkholderiales</taxon>
        <taxon>Comamonadaceae</taxon>
        <taxon>Pseudacidovorax</taxon>
    </lineage>
</organism>
<dbReference type="InterPro" id="IPR021927">
    <property type="entry name" value="DUF3540"/>
</dbReference>
<dbReference type="EMBL" id="LDSL01000251">
    <property type="protein sequence ID" value="KTT10241.1"/>
    <property type="molecule type" value="Genomic_DNA"/>
</dbReference>
<dbReference type="Proteomes" id="UP000072741">
    <property type="component" value="Unassembled WGS sequence"/>
</dbReference>
<reference evidence="1 2" key="1">
    <citation type="journal article" date="2016" name="Front. Microbiol.">
        <title>Genomic Resource of Rice Seed Associated Bacteria.</title>
        <authorList>
            <person name="Midha S."/>
            <person name="Bansal K."/>
            <person name="Sharma S."/>
            <person name="Kumar N."/>
            <person name="Patil P.P."/>
            <person name="Chaudhry V."/>
            <person name="Patil P.B."/>
        </authorList>
    </citation>
    <scope>NUCLEOTIDE SEQUENCE [LARGE SCALE GENOMIC DNA]</scope>
    <source>
        <strain evidence="1 2">NS331</strain>
    </source>
</reference>
<evidence type="ECO:0000313" key="2">
    <source>
        <dbReference type="Proteomes" id="UP000072741"/>
    </source>
</evidence>
<feature type="non-terminal residue" evidence="1">
    <location>
        <position position="1"/>
    </location>
</feature>
<name>A0A147GKU9_9BURK</name>
<gene>
    <name evidence="1" type="ORF">NS331_25090</name>
</gene>
<evidence type="ECO:0000313" key="1">
    <source>
        <dbReference type="EMBL" id="KTT10241.1"/>
    </source>
</evidence>
<dbReference type="RefSeq" id="WP_058644601.1">
    <property type="nucleotide sequence ID" value="NZ_LDSL01000251.1"/>
</dbReference>
<comment type="caution">
    <text evidence="1">The sequence shown here is derived from an EMBL/GenBank/DDBJ whole genome shotgun (WGS) entry which is preliminary data.</text>
</comment>
<dbReference type="Pfam" id="PF12059">
    <property type="entry name" value="DUF3540"/>
    <property type="match status" value="1"/>
</dbReference>
<sequence length="149" mass="15424">AAVAGDAVLVARHGGSGWIVAVLAARGSRNLRAAAPVLELQAAQCSLRSTHLRTESQDWTATHGEVALAATRLRAVAAAAEGVFGTLSSWARQCLAWRGRSLRQVQDVESLRCGTLDVHAAQLLALGGGTAVLQAQGMLKVDGVQVHVG</sequence>
<evidence type="ECO:0008006" key="3">
    <source>
        <dbReference type="Google" id="ProtNLM"/>
    </source>
</evidence>